<feature type="domain" description="Transposase IS66 central" evidence="1">
    <location>
        <begin position="1"/>
        <end position="151"/>
    </location>
</feature>
<accession>A0A937W4B5</accession>
<comment type="caution">
    <text evidence="2">The sequence shown here is derived from an EMBL/GenBank/DDBJ whole genome shotgun (WGS) entry which is preliminary data.</text>
</comment>
<name>A0A937W4B5_UNCTE</name>
<dbReference type="EMBL" id="VGLS01000894">
    <property type="protein sequence ID" value="MBM3226397.1"/>
    <property type="molecule type" value="Genomic_DNA"/>
</dbReference>
<dbReference type="InterPro" id="IPR052344">
    <property type="entry name" value="Transposase-related"/>
</dbReference>
<dbReference type="AlphaFoldDB" id="A0A937W4B5"/>
<evidence type="ECO:0000259" key="1">
    <source>
        <dbReference type="Pfam" id="PF03050"/>
    </source>
</evidence>
<gene>
    <name evidence="2" type="ORF">FJZ47_21750</name>
</gene>
<dbReference type="PANTHER" id="PTHR33678:SF1">
    <property type="entry name" value="BLL1576 PROTEIN"/>
    <property type="match status" value="1"/>
</dbReference>
<organism evidence="2 3">
    <name type="scientific">Tectimicrobiota bacterium</name>
    <dbReference type="NCBI Taxonomy" id="2528274"/>
    <lineage>
        <taxon>Bacteria</taxon>
        <taxon>Pseudomonadati</taxon>
        <taxon>Nitrospinota/Tectimicrobiota group</taxon>
        <taxon>Candidatus Tectimicrobiota</taxon>
    </lineage>
</organism>
<dbReference type="Proteomes" id="UP000712673">
    <property type="component" value="Unassembled WGS sequence"/>
</dbReference>
<protein>
    <submittedName>
        <fullName evidence="2">Transposase</fullName>
    </submittedName>
</protein>
<sequence length="152" mass="17030">MHAKRGQEAMEAAGILGTFSGTAVHDHWKPYFRYTGCGHALCNAHHLRERQFVDKQYHQPWANDMAELLCEIKAAVDKTPAPAVSVSPSQLEAFAQRYDEVVKAGIAANPLPAPQVTTRGRPKQPPPLNLAMRLHDFKGQVFAFMYDFRVPF</sequence>
<dbReference type="InterPro" id="IPR004291">
    <property type="entry name" value="Transposase_IS66_central"/>
</dbReference>
<proteinExistence type="predicted"/>
<evidence type="ECO:0000313" key="2">
    <source>
        <dbReference type="EMBL" id="MBM3226397.1"/>
    </source>
</evidence>
<evidence type="ECO:0000313" key="3">
    <source>
        <dbReference type="Proteomes" id="UP000712673"/>
    </source>
</evidence>
<reference evidence="2" key="1">
    <citation type="submission" date="2019-03" db="EMBL/GenBank/DDBJ databases">
        <title>Lake Tanganyika Metagenome-Assembled Genomes (MAGs).</title>
        <authorList>
            <person name="Tran P."/>
        </authorList>
    </citation>
    <scope>NUCLEOTIDE SEQUENCE</scope>
    <source>
        <strain evidence="2">K_DeepCast_65m_m2_066</strain>
    </source>
</reference>
<dbReference type="PANTHER" id="PTHR33678">
    <property type="entry name" value="BLL1576 PROTEIN"/>
    <property type="match status" value="1"/>
</dbReference>
<dbReference type="Pfam" id="PF03050">
    <property type="entry name" value="DDE_Tnp_IS66"/>
    <property type="match status" value="1"/>
</dbReference>